<reference evidence="1" key="1">
    <citation type="submission" date="2021-05" db="EMBL/GenBank/DDBJ databases">
        <title>Whole genome sequence of Curtobacterium flaccumfaciens pv. flaccumfaciens strain CFBP 3417.</title>
        <authorList>
            <person name="Osdaghi E."/>
            <person name="Taghouti G."/>
            <person name="Portier P."/>
            <person name="Fazliarab A."/>
            <person name="Taghavi S.M."/>
            <person name="Briand M."/>
            <person name="Le-Saux M."/>
            <person name="Jacques M.-A."/>
        </authorList>
    </citation>
    <scope>NUCLEOTIDE SEQUENCE</scope>
    <source>
        <strain evidence="1">CFBP 3417</strain>
    </source>
</reference>
<proteinExistence type="predicted"/>
<protein>
    <recommendedName>
        <fullName evidence="3">Minor tail protein</fullName>
    </recommendedName>
</protein>
<gene>
    <name evidence="1" type="ORF">KK103_09575</name>
</gene>
<dbReference type="EMBL" id="JAHEWX010000010">
    <property type="protein sequence ID" value="MBT1542011.1"/>
    <property type="molecule type" value="Genomic_DNA"/>
</dbReference>
<dbReference type="Proteomes" id="UP000709437">
    <property type="component" value="Unassembled WGS sequence"/>
</dbReference>
<evidence type="ECO:0008006" key="3">
    <source>
        <dbReference type="Google" id="ProtNLM"/>
    </source>
</evidence>
<organism evidence="1 2">
    <name type="scientific">Curtobacterium flaccumfaciens pv. flaccumfaciens</name>
    <dbReference type="NCBI Taxonomy" id="138532"/>
    <lineage>
        <taxon>Bacteria</taxon>
        <taxon>Bacillati</taxon>
        <taxon>Actinomycetota</taxon>
        <taxon>Actinomycetes</taxon>
        <taxon>Micrococcales</taxon>
        <taxon>Microbacteriaceae</taxon>
        <taxon>Curtobacterium</taxon>
    </lineage>
</organism>
<name>A0A9Q2W5N3_9MICO</name>
<sequence length="757" mass="82042">MTVSERPVINLLTFQAWDRDAGAWTDLADRATNVDIQRGATQSGAKVETQVGTLEAQLYGPLDLRRVSDLQPNSPIRVIRPPLPPALAWDLMPATAADAIASKGLFPRNIAVEVNGNDETLGFGAGAFSDQVQANWNNRTPDTTVVPAGTILMTSPNNYAANPTNPKPVGKFDGGEPYTVRGFLDLTDAAVNPRLRVVIYTGTASNPTVLAQSDPINPIAVWPYTEIDWTFTAPDDDDWNIGIASVDTQTVSADRAIFNFTVMQLAIWDNGRQRPEFTGAISDIFQSVEYDKSTNQKHTYTTVQAVDSVQSLANTDRYGVIASSGAGYQTWADRIQQLSEAALVPIDAPVDGDTVFYDQSVGVNGGGWDQYGVVSPSNQWYAGGDGKGGYSVYHLGSSTVAGTVSGIRVAQILRGLDRGAGYAAVLTVTVTRRTNVTGDSFKVAYRNGGAGTFTYGDTIDMTTSQPQTLAVRFVPTAKSGSVGFFQQTDATLGAGASTALTITIRDMRVIRVGQPDAYALQDVGYESSLLNHFDLACNSVGARWYVTKRGVVLFRRSEEDAEPGARFSDTDAGDVSYTDVALGYDTRNVVNSIKLNQHGYDPATGNTADESITFTQDSSIARWGARASEIDTCLYLGAPHTDDAAQRAREVMTPLRRPRYTVQQITFNAQSKIDVLDALELRSTIAIDYEDLHQQSRVLAIRHVIAPTQWMVTVDVNETHVGARFRDLADVGHTSFAALNATYRGQTFRDFNANPLR</sequence>
<dbReference type="RefSeq" id="WP_214563092.1">
    <property type="nucleotide sequence ID" value="NZ_JAHEWX010000010.1"/>
</dbReference>
<dbReference type="AlphaFoldDB" id="A0A9Q2W5N3"/>
<accession>A0A9Q2W5N3</accession>
<evidence type="ECO:0000313" key="2">
    <source>
        <dbReference type="Proteomes" id="UP000709437"/>
    </source>
</evidence>
<evidence type="ECO:0000313" key="1">
    <source>
        <dbReference type="EMBL" id="MBT1542011.1"/>
    </source>
</evidence>
<comment type="caution">
    <text evidence="1">The sequence shown here is derived from an EMBL/GenBank/DDBJ whole genome shotgun (WGS) entry which is preliminary data.</text>
</comment>